<evidence type="ECO:0000256" key="2">
    <source>
        <dbReference type="ARBA" id="ARBA00022679"/>
    </source>
</evidence>
<dbReference type="GO" id="GO:0000049">
    <property type="term" value="F:tRNA binding"/>
    <property type="evidence" value="ECO:0007669"/>
    <property type="project" value="TreeGrafter"/>
</dbReference>
<evidence type="ECO:0000256" key="1">
    <source>
        <dbReference type="ARBA" id="ARBA00022603"/>
    </source>
</evidence>
<keyword evidence="2" id="KW-0808">Transferase</keyword>
<name>A0A5N5THB9_9CRUS</name>
<keyword evidence="6" id="KW-1185">Reference proteome</keyword>
<dbReference type="InterPro" id="IPR028564">
    <property type="entry name" value="MT_TRM10-typ"/>
</dbReference>
<dbReference type="PROSITE" id="PS51675">
    <property type="entry name" value="SAM_MT_TRM10"/>
    <property type="match status" value="1"/>
</dbReference>
<protein>
    <submittedName>
        <fullName evidence="5">Mitochondrial ribonuclease P protein 1</fullName>
    </submittedName>
</protein>
<dbReference type="AlphaFoldDB" id="A0A5N5THB9"/>
<keyword evidence="1" id="KW-0489">Methyltransferase</keyword>
<organism evidence="5 6">
    <name type="scientific">Armadillidium nasatum</name>
    <dbReference type="NCBI Taxonomy" id="96803"/>
    <lineage>
        <taxon>Eukaryota</taxon>
        <taxon>Metazoa</taxon>
        <taxon>Ecdysozoa</taxon>
        <taxon>Arthropoda</taxon>
        <taxon>Crustacea</taxon>
        <taxon>Multicrustacea</taxon>
        <taxon>Malacostraca</taxon>
        <taxon>Eumalacostraca</taxon>
        <taxon>Peracarida</taxon>
        <taxon>Isopoda</taxon>
        <taxon>Oniscidea</taxon>
        <taxon>Crinocheta</taxon>
        <taxon>Armadillidiidae</taxon>
        <taxon>Armadillidium</taxon>
    </lineage>
</organism>
<proteinExistence type="predicted"/>
<dbReference type="GO" id="GO:0070131">
    <property type="term" value="P:positive regulation of mitochondrial translation"/>
    <property type="evidence" value="ECO:0007669"/>
    <property type="project" value="TreeGrafter"/>
</dbReference>
<feature type="domain" description="SAM-dependent MTase TRM10-type" evidence="4">
    <location>
        <begin position="164"/>
        <end position="348"/>
    </location>
</feature>
<accession>A0A5N5THB9</accession>
<evidence type="ECO:0000256" key="3">
    <source>
        <dbReference type="ARBA" id="ARBA00022691"/>
    </source>
</evidence>
<comment type="caution">
    <text evidence="5">The sequence shown here is derived from an EMBL/GenBank/DDBJ whole genome shotgun (WGS) entry which is preliminary data.</text>
</comment>
<dbReference type="InterPro" id="IPR038459">
    <property type="entry name" value="MT_TRM10-typ_sf"/>
</dbReference>
<keyword evidence="3" id="KW-0949">S-adenosyl-L-methionine</keyword>
<dbReference type="GO" id="GO:0005739">
    <property type="term" value="C:mitochondrion"/>
    <property type="evidence" value="ECO:0007669"/>
    <property type="project" value="TreeGrafter"/>
</dbReference>
<dbReference type="EMBL" id="SEYY01001053">
    <property type="protein sequence ID" value="KAB7505942.1"/>
    <property type="molecule type" value="Genomic_DNA"/>
</dbReference>
<dbReference type="GO" id="GO:0097745">
    <property type="term" value="P:mitochondrial tRNA 5'-end processing"/>
    <property type="evidence" value="ECO:0007669"/>
    <property type="project" value="TreeGrafter"/>
</dbReference>
<evidence type="ECO:0000259" key="4">
    <source>
        <dbReference type="PROSITE" id="PS51675"/>
    </source>
</evidence>
<dbReference type="GO" id="GO:0005654">
    <property type="term" value="C:nucleoplasm"/>
    <property type="evidence" value="ECO:0007669"/>
    <property type="project" value="TreeGrafter"/>
</dbReference>
<dbReference type="PANTHER" id="PTHR13563">
    <property type="entry name" value="TRNA (GUANINE-9-) METHYLTRANSFERASE"/>
    <property type="match status" value="1"/>
</dbReference>
<dbReference type="PANTHER" id="PTHR13563:SF5">
    <property type="entry name" value="TRNA METHYLTRANSFERASE 10 HOMOLOG C"/>
    <property type="match status" value="1"/>
</dbReference>
<dbReference type="GO" id="GO:0032259">
    <property type="term" value="P:methylation"/>
    <property type="evidence" value="ECO:0007669"/>
    <property type="project" value="UniProtKB-KW"/>
</dbReference>
<dbReference type="Gene3D" id="3.40.1280.30">
    <property type="match status" value="1"/>
</dbReference>
<gene>
    <name evidence="5" type="primary">TRMT10C</name>
    <name evidence="5" type="ORF">Anas_00885</name>
</gene>
<sequence length="348" mass="41959">MLREFLTAISYNTKFLVPLNMKRKYFNITWFHFKTKFLVNENYLTTYYYYCQEVSKNKMSPGKRQRKIRQEKKKLAKWIEMLRYLGENVPEKLSEQQLERLYEIKDEFERKKFLDFMVIKEEQMRLSKELEEKKTFIPHGHIEYSPLQNSMFPSINPDELESVYESKFANAIKFNQPLLIDMNYYRHMKPTQVFEVAKQLQECILDNISHPEPFNLILCNVDFDSKKFHKFSQGSMSYIMKPHYPIIISSKSYLDLFPREKLIYVFPYSKEDMDEMNLFDYEATYMFGGIADHGLYGSEASKRAKTNKIKMLKLPLGRNAELRHIIKTLLIMKEQENRRTHFEKKRTD</sequence>
<evidence type="ECO:0000313" key="5">
    <source>
        <dbReference type="EMBL" id="KAB7505942.1"/>
    </source>
</evidence>
<reference evidence="5 6" key="1">
    <citation type="journal article" date="2019" name="PLoS Biol.">
        <title>Sex chromosomes control vertical transmission of feminizing Wolbachia symbionts in an isopod.</title>
        <authorList>
            <person name="Becking T."/>
            <person name="Chebbi M.A."/>
            <person name="Giraud I."/>
            <person name="Moumen B."/>
            <person name="Laverre T."/>
            <person name="Caubet Y."/>
            <person name="Peccoud J."/>
            <person name="Gilbert C."/>
            <person name="Cordaux R."/>
        </authorList>
    </citation>
    <scope>NUCLEOTIDE SEQUENCE [LARGE SCALE GENOMIC DNA]</scope>
    <source>
        <strain evidence="5">ANa2</strain>
        <tissue evidence="5">Whole body excluding digestive tract and cuticle</tissue>
    </source>
</reference>
<dbReference type="GO" id="GO:0008168">
    <property type="term" value="F:methyltransferase activity"/>
    <property type="evidence" value="ECO:0007669"/>
    <property type="project" value="UniProtKB-KW"/>
</dbReference>
<dbReference type="Proteomes" id="UP000326759">
    <property type="component" value="Unassembled WGS sequence"/>
</dbReference>
<dbReference type="OrthoDB" id="9976048at2759"/>
<evidence type="ECO:0000313" key="6">
    <source>
        <dbReference type="Proteomes" id="UP000326759"/>
    </source>
</evidence>
<dbReference type="InterPro" id="IPR007356">
    <property type="entry name" value="tRNA_m1G_MeTrfase_euk"/>
</dbReference>